<dbReference type="OrthoDB" id="8449931at2"/>
<keyword evidence="1" id="KW-1133">Transmembrane helix</keyword>
<sequence length="207" mass="21522">MTVQVVKPAGAGPETLLVLAWCALILAMAGAFVFWRVAPAGAVGVQAHQMDARRDLTAAEQGIYADLRVAFDEIQAAGGASAPAVQDLADSGLPPFARDASASQRGGHAWQLAGDGAMAGYAGLSADRRIAGAMLLRMPPSGAAHDARRAHGHDAADARLAEPDIWLNREAGADAPAQLDDAALISAGWRQIVAQFDASVTRQRRQP</sequence>
<dbReference type="RefSeq" id="WP_073109494.1">
    <property type="nucleotide sequence ID" value="NZ_FQXE01000021.1"/>
</dbReference>
<dbReference type="Proteomes" id="UP000184226">
    <property type="component" value="Unassembled WGS sequence"/>
</dbReference>
<reference evidence="2 3" key="1">
    <citation type="submission" date="2016-11" db="EMBL/GenBank/DDBJ databases">
        <authorList>
            <person name="Jaros S."/>
            <person name="Januszkiewicz K."/>
            <person name="Wedrychowicz H."/>
        </authorList>
    </citation>
    <scope>NUCLEOTIDE SEQUENCE [LARGE SCALE GENOMIC DNA]</scope>
    <source>
        <strain evidence="2 3">CGMCC 1.10190</strain>
    </source>
</reference>
<protein>
    <submittedName>
        <fullName evidence="2">Uncharacterized protein</fullName>
    </submittedName>
</protein>
<organism evidence="2 3">
    <name type="scientific">Pollutimonas bauzanensis</name>
    <dbReference type="NCBI Taxonomy" id="658167"/>
    <lineage>
        <taxon>Bacteria</taxon>
        <taxon>Pseudomonadati</taxon>
        <taxon>Pseudomonadota</taxon>
        <taxon>Betaproteobacteria</taxon>
        <taxon>Burkholderiales</taxon>
        <taxon>Alcaligenaceae</taxon>
        <taxon>Pollutimonas</taxon>
    </lineage>
</organism>
<dbReference type="STRING" id="658167.SAMN04488135_12143"/>
<evidence type="ECO:0000313" key="2">
    <source>
        <dbReference type="EMBL" id="SHI32476.1"/>
    </source>
</evidence>
<name>A0A1M6A7S2_9BURK</name>
<dbReference type="EMBL" id="FQXE01000021">
    <property type="protein sequence ID" value="SHI32476.1"/>
    <property type="molecule type" value="Genomic_DNA"/>
</dbReference>
<gene>
    <name evidence="2" type="ORF">SAMN04488135_12143</name>
</gene>
<keyword evidence="1" id="KW-0812">Transmembrane</keyword>
<feature type="transmembrane region" description="Helical" evidence="1">
    <location>
        <begin position="16"/>
        <end position="35"/>
    </location>
</feature>
<accession>A0A1M6A7S2</accession>
<keyword evidence="3" id="KW-1185">Reference proteome</keyword>
<keyword evidence="1" id="KW-0472">Membrane</keyword>
<evidence type="ECO:0000313" key="3">
    <source>
        <dbReference type="Proteomes" id="UP000184226"/>
    </source>
</evidence>
<dbReference type="Pfam" id="PF19659">
    <property type="entry name" value="DUF6162"/>
    <property type="match status" value="1"/>
</dbReference>
<dbReference type="AlphaFoldDB" id="A0A1M6A7S2"/>
<evidence type="ECO:0000256" key="1">
    <source>
        <dbReference type="SAM" id="Phobius"/>
    </source>
</evidence>
<proteinExistence type="predicted"/>
<dbReference type="InterPro" id="IPR046160">
    <property type="entry name" value="DUF6162"/>
</dbReference>